<sequence length="66" mass="7681">MPSLLFLLPLFFPLLPSLFSFSHILFFLPVSFFLLFPFLSVYFFLSILLLSLYLPHSRSVPLLLSL</sequence>
<reference evidence="2 3" key="1">
    <citation type="journal article" date="2018" name="Nat. Genet.">
        <title>The Rosa genome provides new insights in the design of modern roses.</title>
        <authorList>
            <person name="Bendahmane M."/>
        </authorList>
    </citation>
    <scope>NUCLEOTIDE SEQUENCE [LARGE SCALE GENOMIC DNA]</scope>
    <source>
        <strain evidence="3">cv. Old Blush</strain>
    </source>
</reference>
<dbReference type="EMBL" id="PDCK01000043">
    <property type="protein sequence ID" value="PRQ31046.1"/>
    <property type="molecule type" value="Genomic_DNA"/>
</dbReference>
<dbReference type="Gramene" id="PRQ31046">
    <property type="protein sequence ID" value="PRQ31046"/>
    <property type="gene ID" value="RchiOBHm_Chr5g0031181"/>
</dbReference>
<evidence type="ECO:0000313" key="2">
    <source>
        <dbReference type="EMBL" id="PRQ31046.1"/>
    </source>
</evidence>
<organism evidence="2 3">
    <name type="scientific">Rosa chinensis</name>
    <name type="common">China rose</name>
    <dbReference type="NCBI Taxonomy" id="74649"/>
    <lineage>
        <taxon>Eukaryota</taxon>
        <taxon>Viridiplantae</taxon>
        <taxon>Streptophyta</taxon>
        <taxon>Embryophyta</taxon>
        <taxon>Tracheophyta</taxon>
        <taxon>Spermatophyta</taxon>
        <taxon>Magnoliopsida</taxon>
        <taxon>eudicotyledons</taxon>
        <taxon>Gunneridae</taxon>
        <taxon>Pentapetalae</taxon>
        <taxon>rosids</taxon>
        <taxon>fabids</taxon>
        <taxon>Rosales</taxon>
        <taxon>Rosaceae</taxon>
        <taxon>Rosoideae</taxon>
        <taxon>Rosoideae incertae sedis</taxon>
        <taxon>Rosa</taxon>
    </lineage>
</organism>
<dbReference type="Proteomes" id="UP000238479">
    <property type="component" value="Chromosome 5"/>
</dbReference>
<proteinExistence type="predicted"/>
<gene>
    <name evidence="2" type="ORF">RchiOBHm_Chr5g0031181</name>
</gene>
<evidence type="ECO:0000256" key="1">
    <source>
        <dbReference type="SAM" id="Phobius"/>
    </source>
</evidence>
<accession>A0A2P6QA33</accession>
<comment type="caution">
    <text evidence="2">The sequence shown here is derived from an EMBL/GenBank/DDBJ whole genome shotgun (WGS) entry which is preliminary data.</text>
</comment>
<keyword evidence="1" id="KW-1133">Transmembrane helix</keyword>
<evidence type="ECO:0000313" key="3">
    <source>
        <dbReference type="Proteomes" id="UP000238479"/>
    </source>
</evidence>
<keyword evidence="1" id="KW-0812">Transmembrane</keyword>
<keyword evidence="1" id="KW-0472">Membrane</keyword>
<name>A0A2P6QA33_ROSCH</name>
<keyword evidence="3" id="KW-1185">Reference proteome</keyword>
<dbReference type="AlphaFoldDB" id="A0A2P6QA33"/>
<protein>
    <submittedName>
        <fullName evidence="2">Uncharacterized protein</fullName>
    </submittedName>
</protein>
<feature type="transmembrane region" description="Helical" evidence="1">
    <location>
        <begin position="30"/>
        <end position="54"/>
    </location>
</feature>